<dbReference type="EMBL" id="JAGIXG020000022">
    <property type="protein sequence ID" value="KAI6781408.1"/>
    <property type="molecule type" value="Genomic_DNA"/>
</dbReference>
<organism evidence="3 4">
    <name type="scientific">Emericellopsis cladophorae</name>
    <dbReference type="NCBI Taxonomy" id="2686198"/>
    <lineage>
        <taxon>Eukaryota</taxon>
        <taxon>Fungi</taxon>
        <taxon>Dikarya</taxon>
        <taxon>Ascomycota</taxon>
        <taxon>Pezizomycotina</taxon>
        <taxon>Sordariomycetes</taxon>
        <taxon>Hypocreomycetidae</taxon>
        <taxon>Hypocreales</taxon>
        <taxon>Bionectriaceae</taxon>
        <taxon>Emericellopsis</taxon>
    </lineage>
</organism>
<gene>
    <name evidence="3" type="ORF">J7T54_002301</name>
</gene>
<name>A0A9P9Y0N5_9HYPO</name>
<dbReference type="OrthoDB" id="4225201at2759"/>
<keyword evidence="2" id="KW-0472">Membrane</keyword>
<evidence type="ECO:0000256" key="2">
    <source>
        <dbReference type="SAM" id="Phobius"/>
    </source>
</evidence>
<keyword evidence="2" id="KW-0812">Transmembrane</keyword>
<feature type="region of interest" description="Disordered" evidence="1">
    <location>
        <begin position="351"/>
        <end position="407"/>
    </location>
</feature>
<feature type="transmembrane region" description="Helical" evidence="2">
    <location>
        <begin position="227"/>
        <end position="251"/>
    </location>
</feature>
<dbReference type="GeneID" id="75828813"/>
<evidence type="ECO:0000313" key="4">
    <source>
        <dbReference type="Proteomes" id="UP001055219"/>
    </source>
</evidence>
<evidence type="ECO:0000313" key="3">
    <source>
        <dbReference type="EMBL" id="KAI6781408.1"/>
    </source>
</evidence>
<comment type="caution">
    <text evidence="3">The sequence shown here is derived from an EMBL/GenBank/DDBJ whole genome shotgun (WGS) entry which is preliminary data.</text>
</comment>
<dbReference type="Proteomes" id="UP001055219">
    <property type="component" value="Unassembled WGS sequence"/>
</dbReference>
<keyword evidence="2" id="KW-1133">Transmembrane helix</keyword>
<reference evidence="3" key="1">
    <citation type="journal article" date="2021" name="J Fungi (Basel)">
        <title>Genomic and Metabolomic Analyses of the Marine Fungus Emericellopsis cladophorae: Insights into Saltwater Adaptability Mechanisms and Its Biosynthetic Potential.</title>
        <authorList>
            <person name="Goncalves M.F.M."/>
            <person name="Hilario S."/>
            <person name="Van de Peer Y."/>
            <person name="Esteves A.C."/>
            <person name="Alves A."/>
        </authorList>
    </citation>
    <scope>NUCLEOTIDE SEQUENCE</scope>
    <source>
        <strain evidence="3">MUM 19.33</strain>
    </source>
</reference>
<keyword evidence="4" id="KW-1185">Reference proteome</keyword>
<protein>
    <submittedName>
        <fullName evidence="3">Uncharacterized protein</fullName>
    </submittedName>
</protein>
<dbReference type="AlphaFoldDB" id="A0A9P9Y0N5"/>
<dbReference type="RefSeq" id="XP_051362264.1">
    <property type="nucleotide sequence ID" value="XM_051506479.1"/>
</dbReference>
<sequence length="407" mass="45016">MLRGLTVVVVGIASLAGATSNILLRSFRCLALALSLSPDGGSMEAHLETDRRDGTSWSMTIVLDHIKVTEVIADGSEPWTFFEKTGGQWDSLLTIDEAVVAEFTEDEIEDWKVWTPAQLPLPEQNLAEDTVGTGKGVIQQLTHLKNKKEGEKKCNGWRCLLHDVIEDVQSKASHLYTLRPRPTTQKPVSTMIIAERPTKTMRPLTTTHAASPTPSAAQFIPAPEQDLLMTMSIAALAFTIFSFLGIAVLGARRYVSSDVQRLPYHRESCEERLARVANRRRVFKGFLQKLFCGVFGLAEKESSAPQGRDLRTAGEEQNTLEADIAGFREAADMVESLVVIEEGRGRVSFDDRRRPHWEEDAAPPPSYESDTAEGSMVADGFRYTPGGDGYPQTTPQTSSDRLGYWTK</sequence>
<proteinExistence type="predicted"/>
<evidence type="ECO:0000256" key="1">
    <source>
        <dbReference type="SAM" id="MobiDB-lite"/>
    </source>
</evidence>
<accession>A0A9P9Y0N5</accession>
<feature type="compositionally biased region" description="Polar residues" evidence="1">
    <location>
        <begin position="391"/>
        <end position="400"/>
    </location>
</feature>
<reference evidence="3" key="2">
    <citation type="submission" date="2022-07" db="EMBL/GenBank/DDBJ databases">
        <authorList>
            <person name="Goncalves M.F.M."/>
            <person name="Hilario S."/>
            <person name="Van De Peer Y."/>
            <person name="Esteves A.C."/>
            <person name="Alves A."/>
        </authorList>
    </citation>
    <scope>NUCLEOTIDE SEQUENCE</scope>
    <source>
        <strain evidence="3">MUM 19.33</strain>
    </source>
</reference>